<dbReference type="InterPro" id="IPR001845">
    <property type="entry name" value="HTH_ArsR_DNA-bd_dom"/>
</dbReference>
<dbReference type="CDD" id="cd00090">
    <property type="entry name" value="HTH_ARSR"/>
    <property type="match status" value="1"/>
</dbReference>
<proteinExistence type="predicted"/>
<dbReference type="InterPro" id="IPR036388">
    <property type="entry name" value="WH-like_DNA-bd_sf"/>
</dbReference>
<dbReference type="Pfam" id="PF12840">
    <property type="entry name" value="HTH_20"/>
    <property type="match status" value="1"/>
</dbReference>
<protein>
    <submittedName>
        <fullName evidence="5">ArsR family transcriptional regulator</fullName>
    </submittedName>
</protein>
<evidence type="ECO:0000256" key="2">
    <source>
        <dbReference type="ARBA" id="ARBA00023125"/>
    </source>
</evidence>
<dbReference type="RefSeq" id="WP_106759315.1">
    <property type="nucleotide sequence ID" value="NZ_PXWF02000281.1"/>
</dbReference>
<sequence>METKNALAALAAVAQESRLAVFRLLVQAGPGGMPATGIAEQLGIAPSSLSFHLKHLAHANLVIQKHEGRFIIYSANFETMNALLGFLSENCCGGAPCGPAACAAPAADMVATDTVSP</sequence>
<dbReference type="PANTHER" id="PTHR43132">
    <property type="entry name" value="ARSENICAL RESISTANCE OPERON REPRESSOR ARSR-RELATED"/>
    <property type="match status" value="1"/>
</dbReference>
<evidence type="ECO:0000256" key="1">
    <source>
        <dbReference type="ARBA" id="ARBA00023015"/>
    </source>
</evidence>
<organism evidence="5 6">
    <name type="scientific">Massilia glaciei</name>
    <dbReference type="NCBI Taxonomy" id="1524097"/>
    <lineage>
        <taxon>Bacteria</taxon>
        <taxon>Pseudomonadati</taxon>
        <taxon>Pseudomonadota</taxon>
        <taxon>Betaproteobacteria</taxon>
        <taxon>Burkholderiales</taxon>
        <taxon>Oxalobacteraceae</taxon>
        <taxon>Telluria group</taxon>
        <taxon>Massilia</taxon>
    </lineage>
</organism>
<comment type="caution">
    <text evidence="5">The sequence shown here is derived from an EMBL/GenBank/DDBJ whole genome shotgun (WGS) entry which is preliminary data.</text>
</comment>
<dbReference type="PANTHER" id="PTHR43132:SF2">
    <property type="entry name" value="ARSENICAL RESISTANCE OPERON REPRESSOR ARSR-RELATED"/>
    <property type="match status" value="1"/>
</dbReference>
<feature type="domain" description="HTH arsR-type" evidence="4">
    <location>
        <begin position="1"/>
        <end position="95"/>
    </location>
</feature>
<dbReference type="OrthoDB" id="5297460at2"/>
<evidence type="ECO:0000313" key="5">
    <source>
        <dbReference type="EMBL" id="PWF43385.1"/>
    </source>
</evidence>
<dbReference type="NCBIfam" id="NF033788">
    <property type="entry name" value="HTH_metalloreg"/>
    <property type="match status" value="1"/>
</dbReference>
<dbReference type="AlphaFoldDB" id="A0A2U2HFS8"/>
<dbReference type="SMART" id="SM00418">
    <property type="entry name" value="HTH_ARSR"/>
    <property type="match status" value="1"/>
</dbReference>
<accession>A0A2U2HFS8</accession>
<keyword evidence="1" id="KW-0805">Transcription regulation</keyword>
<dbReference type="Gene3D" id="1.10.10.10">
    <property type="entry name" value="Winged helix-like DNA-binding domain superfamily/Winged helix DNA-binding domain"/>
    <property type="match status" value="1"/>
</dbReference>
<dbReference type="EMBL" id="PXWF02000281">
    <property type="protein sequence ID" value="PWF43385.1"/>
    <property type="molecule type" value="Genomic_DNA"/>
</dbReference>
<dbReference type="SUPFAM" id="SSF46785">
    <property type="entry name" value="Winged helix' DNA-binding domain"/>
    <property type="match status" value="1"/>
</dbReference>
<keyword evidence="6" id="KW-1185">Reference proteome</keyword>
<dbReference type="Proteomes" id="UP000241421">
    <property type="component" value="Unassembled WGS sequence"/>
</dbReference>
<keyword evidence="2" id="KW-0238">DNA-binding</keyword>
<dbReference type="InterPro" id="IPR011991">
    <property type="entry name" value="ArsR-like_HTH"/>
</dbReference>
<dbReference type="GO" id="GO:0003700">
    <property type="term" value="F:DNA-binding transcription factor activity"/>
    <property type="evidence" value="ECO:0007669"/>
    <property type="project" value="InterPro"/>
</dbReference>
<dbReference type="InterPro" id="IPR051011">
    <property type="entry name" value="Metal_resp_trans_reg"/>
</dbReference>
<dbReference type="InterPro" id="IPR036390">
    <property type="entry name" value="WH_DNA-bd_sf"/>
</dbReference>
<dbReference type="PRINTS" id="PR00778">
    <property type="entry name" value="HTHARSR"/>
</dbReference>
<dbReference type="GO" id="GO:0003677">
    <property type="term" value="F:DNA binding"/>
    <property type="evidence" value="ECO:0007669"/>
    <property type="project" value="UniProtKB-KW"/>
</dbReference>
<name>A0A2U2HFS8_9BURK</name>
<evidence type="ECO:0000313" key="6">
    <source>
        <dbReference type="Proteomes" id="UP000241421"/>
    </source>
</evidence>
<keyword evidence="3" id="KW-0804">Transcription</keyword>
<dbReference type="PROSITE" id="PS50987">
    <property type="entry name" value="HTH_ARSR_2"/>
    <property type="match status" value="1"/>
</dbReference>
<evidence type="ECO:0000256" key="3">
    <source>
        <dbReference type="ARBA" id="ARBA00023163"/>
    </source>
</evidence>
<reference evidence="5 6" key="1">
    <citation type="submission" date="2018-04" db="EMBL/GenBank/DDBJ databases">
        <title>Massilia violaceinigra sp. nov., a novel purple-pigmented bacterium isolated from Tianshan glacier, Xinjiang, China.</title>
        <authorList>
            <person name="Wang H."/>
        </authorList>
    </citation>
    <scope>NUCLEOTIDE SEQUENCE [LARGE SCALE GENOMIC DNA]</scope>
    <source>
        <strain evidence="5 6">B448-2</strain>
    </source>
</reference>
<gene>
    <name evidence="5" type="ORF">C7C56_021045</name>
</gene>
<evidence type="ECO:0000259" key="4">
    <source>
        <dbReference type="PROSITE" id="PS50987"/>
    </source>
</evidence>